<keyword evidence="2" id="KW-1185">Reference proteome</keyword>
<dbReference type="OrthoDB" id="2737285at2"/>
<evidence type="ECO:0000313" key="1">
    <source>
        <dbReference type="EMBL" id="RDW16119.1"/>
    </source>
</evidence>
<dbReference type="RefSeq" id="WP_115774749.1">
    <property type="nucleotide sequence ID" value="NZ_PIOC01000028.1"/>
</dbReference>
<dbReference type="Proteomes" id="UP000257143">
    <property type="component" value="Unassembled WGS sequence"/>
</dbReference>
<reference evidence="2" key="1">
    <citation type="submission" date="2017-11" db="EMBL/GenBank/DDBJ databases">
        <authorList>
            <person name="Zhu W."/>
        </authorList>
    </citation>
    <scope>NUCLEOTIDE SEQUENCE [LARGE SCALE GENOMIC DNA]</scope>
    <source>
        <strain evidence="2">CAU 1183</strain>
    </source>
</reference>
<dbReference type="EMBL" id="PIOC01000028">
    <property type="protein sequence ID" value="RDW16119.1"/>
    <property type="molecule type" value="Genomic_DNA"/>
</dbReference>
<comment type="caution">
    <text evidence="1">The sequence shown here is derived from an EMBL/GenBank/DDBJ whole genome shotgun (WGS) entry which is preliminary data.</text>
</comment>
<gene>
    <name evidence="1" type="ORF">CWR48_18205</name>
</gene>
<organism evidence="1 2">
    <name type="scientific">Oceanobacillus arenosus</name>
    <dbReference type="NCBI Taxonomy" id="1229153"/>
    <lineage>
        <taxon>Bacteria</taxon>
        <taxon>Bacillati</taxon>
        <taxon>Bacillota</taxon>
        <taxon>Bacilli</taxon>
        <taxon>Bacillales</taxon>
        <taxon>Bacillaceae</taxon>
        <taxon>Oceanobacillus</taxon>
    </lineage>
</organism>
<accession>A0A3D8PLK8</accession>
<protein>
    <submittedName>
        <fullName evidence="1">Uncharacterized protein</fullName>
    </submittedName>
</protein>
<name>A0A3D8PLK8_9BACI</name>
<proteinExistence type="predicted"/>
<dbReference type="AlphaFoldDB" id="A0A3D8PLK8"/>
<evidence type="ECO:0000313" key="2">
    <source>
        <dbReference type="Proteomes" id="UP000257143"/>
    </source>
</evidence>
<sequence length="899" mass="105942">MTLMISIGAAYKHLGGKEKYPTRLSRKPLNERIRKLVENGIVKGVREENKVNIQSLKKHLEFESNILENYMGYNEFLKTFGINTTTNSNVFKVSLEKKQVSSDFEYVSVDYPINREFLFIRKSTLNNFLKEHISFDEAVDIISQLENDSWRWYKHRKLNIQSLQVGAKRFYTRSDFEKLKKDVESAGGTIVPNYYTTKQYREVLSITTTKASLAIEKDYQLNPKKLNGHWKYYDKELVDRLRLSQSELKKIFMSYEEAKEIANAEGFVFGENYIEKEPIDSLLRPFYKSKKTCYLKENFYKWLGERRKKEDFYSVTMDSHFDTFKLRLEVRQIKIDELGRFTNETWLQFISRRLANTTANSQSIESTINRYVYCSEYLINLVNPTNKKEIYSVTSNDINILFNSIPKTDSRILYQYFKKVYYKLIANKMTAFDFNKVNDPLTFEVKSNDKSIYEYEVYKKVYNYAKDISLHKKKAIKDIFKEITTGGEKNRTVNYYASSWLYVLLHLNNAWRNSDFISFPRINLNGTKITNLHWLLENELGDEDVDYIVRQVYRTEFIISKTQVKNYFFCSEELKKSLATAIAICELRNNAIYPMRKTIIDFGNKKQNFSDARRRKFFESFNDNEFIFSSRKMNRSLMSYIYVILSKIQKGTAGLKTIQKMRGHLEEETTNFYVDIPENELNFLTRQLFSRGSFGFVYDTFLDVLQGVEIDREKRTNEILCLGKYFGGIHKVEVISSFLNVIQNDRKTVLDRILSMGLNEALEFVNKIETSQLPSKEENVQCMFAESGCVKKGQGISCFDCAFSIPNYYALSALGASLQDRLNNYLESQKTESEILYNEQRKRARLFYMQLEMFAQAIQRFGFEVYEFIEDSREEFIAKQDQISSLQEEYQLQLSKGVR</sequence>